<keyword evidence="4" id="KW-0378">Hydrolase</keyword>
<keyword evidence="7" id="KW-0472">Membrane</keyword>
<dbReference type="InterPro" id="IPR030395">
    <property type="entry name" value="GP_PDE_dom"/>
</dbReference>
<reference evidence="9 10" key="1">
    <citation type="submission" date="2014-06" db="EMBL/GenBank/DDBJ databases">
        <authorList>
            <person name="Swart Estienne"/>
        </authorList>
    </citation>
    <scope>NUCLEOTIDE SEQUENCE [LARGE SCALE GENOMIC DNA]</scope>
    <source>
        <strain evidence="9 10">130c</strain>
    </source>
</reference>
<protein>
    <submittedName>
        <fullName evidence="9">Glycerophosphoryl diester phosphodiesterase family protein</fullName>
    </submittedName>
</protein>
<keyword evidence="3" id="KW-0812">Transmembrane</keyword>
<evidence type="ECO:0000256" key="2">
    <source>
        <dbReference type="ARBA" id="ARBA00007277"/>
    </source>
</evidence>
<dbReference type="Gene3D" id="3.20.20.190">
    <property type="entry name" value="Phosphatidylinositol (PI) phosphodiesterase"/>
    <property type="match status" value="1"/>
</dbReference>
<dbReference type="PROSITE" id="PS51704">
    <property type="entry name" value="GP_PDE"/>
    <property type="match status" value="1"/>
</dbReference>
<evidence type="ECO:0000256" key="1">
    <source>
        <dbReference type="ARBA" id="ARBA00004370"/>
    </source>
</evidence>
<dbReference type="GO" id="GO:0016020">
    <property type="term" value="C:membrane"/>
    <property type="evidence" value="ECO:0007669"/>
    <property type="project" value="UniProtKB-SubCell"/>
</dbReference>
<evidence type="ECO:0000256" key="4">
    <source>
        <dbReference type="ARBA" id="ARBA00022801"/>
    </source>
</evidence>
<dbReference type="InterPro" id="IPR052271">
    <property type="entry name" value="GDPD-Related"/>
</dbReference>
<comment type="similarity">
    <text evidence="2">Belongs to the glycerophosphoryl diester phosphodiesterase family.</text>
</comment>
<keyword evidence="6" id="KW-0443">Lipid metabolism</keyword>
<dbReference type="PANTHER" id="PTHR42758:SF2">
    <property type="entry name" value="PHOSPHATIDYLGLYCEROL PHOSPHOLIPASE C"/>
    <property type="match status" value="1"/>
</dbReference>
<dbReference type="Pfam" id="PF03009">
    <property type="entry name" value="GDPD"/>
    <property type="match status" value="1"/>
</dbReference>
<organism evidence="9 10">
    <name type="scientific">Stylonychia lemnae</name>
    <name type="common">Ciliate</name>
    <dbReference type="NCBI Taxonomy" id="5949"/>
    <lineage>
        <taxon>Eukaryota</taxon>
        <taxon>Sar</taxon>
        <taxon>Alveolata</taxon>
        <taxon>Ciliophora</taxon>
        <taxon>Intramacronucleata</taxon>
        <taxon>Spirotrichea</taxon>
        <taxon>Stichotrichia</taxon>
        <taxon>Sporadotrichida</taxon>
        <taxon>Oxytrichidae</taxon>
        <taxon>Stylonychinae</taxon>
        <taxon>Stylonychia</taxon>
    </lineage>
</organism>
<name>A0A078B8A4_STYLE</name>
<dbReference type="AlphaFoldDB" id="A0A078B8A4"/>
<evidence type="ECO:0000256" key="6">
    <source>
        <dbReference type="ARBA" id="ARBA00023098"/>
    </source>
</evidence>
<evidence type="ECO:0000313" key="9">
    <source>
        <dbReference type="EMBL" id="CDW89522.1"/>
    </source>
</evidence>
<accession>A0A078B8A4</accession>
<dbReference type="GO" id="GO:0005737">
    <property type="term" value="C:cytoplasm"/>
    <property type="evidence" value="ECO:0007669"/>
    <property type="project" value="UniProtKB-ARBA"/>
</dbReference>
<keyword evidence="5" id="KW-1133">Transmembrane helix</keyword>
<evidence type="ECO:0000256" key="3">
    <source>
        <dbReference type="ARBA" id="ARBA00022692"/>
    </source>
</evidence>
<dbReference type="OrthoDB" id="1058301at2759"/>
<dbReference type="GO" id="GO:0008081">
    <property type="term" value="F:phosphoric diester hydrolase activity"/>
    <property type="evidence" value="ECO:0007669"/>
    <property type="project" value="InterPro"/>
</dbReference>
<sequence length="273" mass="32419">MLEFDIQCSKDGIPVLHHDKAFVRTCNHGKFTRDFNFKDFPQLTDQINVEFALNEEKNERFIYKKQKTDSQKINSLEQLLEKLKVIDTNNEVWLNMEFKDADRKVIEAVHELLVKHNKLERTIWGMSSINQKQKDHLLLIQENRNQNGQTNRAKRFASSLDVLKLYAMYFTGLLPFMKLDFQSLQMPWQNEAYKFMEQKQYGADSLQYKIQDWVIWIMYQTGGPLFRHLQKRGIHTMVWVANYESDLKLINEMGCIDGIITDRPQYVSKLLTQ</sequence>
<dbReference type="InterPro" id="IPR017946">
    <property type="entry name" value="PLC-like_Pdiesterase_TIM-brl"/>
</dbReference>
<proteinExistence type="inferred from homology"/>
<gene>
    <name evidence="9" type="primary">Contig614.g679</name>
    <name evidence="9" type="ORF">STYLEM_18655</name>
</gene>
<dbReference type="GO" id="GO:0046475">
    <property type="term" value="P:glycerophospholipid catabolic process"/>
    <property type="evidence" value="ECO:0007669"/>
    <property type="project" value="TreeGrafter"/>
</dbReference>
<evidence type="ECO:0000313" key="10">
    <source>
        <dbReference type="Proteomes" id="UP000039865"/>
    </source>
</evidence>
<dbReference type="Proteomes" id="UP000039865">
    <property type="component" value="Unassembled WGS sequence"/>
</dbReference>
<keyword evidence="10" id="KW-1185">Reference proteome</keyword>
<evidence type="ECO:0000256" key="7">
    <source>
        <dbReference type="ARBA" id="ARBA00023136"/>
    </source>
</evidence>
<feature type="domain" description="GP-PDE" evidence="8">
    <location>
        <begin position="1"/>
        <end position="271"/>
    </location>
</feature>
<dbReference type="InParanoid" id="A0A078B8A4"/>
<evidence type="ECO:0000259" key="8">
    <source>
        <dbReference type="PROSITE" id="PS51704"/>
    </source>
</evidence>
<dbReference type="EMBL" id="CCKQ01017621">
    <property type="protein sequence ID" value="CDW89522.1"/>
    <property type="molecule type" value="Genomic_DNA"/>
</dbReference>
<dbReference type="PANTHER" id="PTHR42758">
    <property type="entry name" value="PHOSPHATIDYLGLYCEROL PHOSPHOLIPASE C"/>
    <property type="match status" value="1"/>
</dbReference>
<dbReference type="SUPFAM" id="SSF51695">
    <property type="entry name" value="PLC-like phosphodiesterases"/>
    <property type="match status" value="1"/>
</dbReference>
<comment type="subcellular location">
    <subcellularLocation>
        <location evidence="1">Membrane</location>
    </subcellularLocation>
</comment>
<evidence type="ECO:0000256" key="5">
    <source>
        <dbReference type="ARBA" id="ARBA00022989"/>
    </source>
</evidence>